<comment type="caution">
    <text evidence="10">Lacks conserved residue(s) required for the propagation of feature annotation.</text>
</comment>
<dbReference type="PANTHER" id="PTHR21137:SF35">
    <property type="entry name" value="ODORANT RECEPTOR 19A-RELATED"/>
    <property type="match status" value="1"/>
</dbReference>
<evidence type="ECO:0000313" key="11">
    <source>
        <dbReference type="EMBL" id="CAI6368889.1"/>
    </source>
</evidence>
<keyword evidence="3 10" id="KW-0716">Sensory transduction</keyword>
<feature type="transmembrane region" description="Helical" evidence="10">
    <location>
        <begin position="92"/>
        <end position="112"/>
    </location>
</feature>
<evidence type="ECO:0000256" key="1">
    <source>
        <dbReference type="ARBA" id="ARBA00004651"/>
    </source>
</evidence>
<sequence length="428" mass="49470">MFSCDFIKSTVNMNSENLFNGGPVALNLSTYKQLGYYQLLDPKGPHIYGYHLYRTILKIFLLIVQFITIFGVMGFFIEMGDTDTNPGKSNSFELIIILTNCSLSSLKMYTLISNSKIIWDLFDLTRTDFLRCSRHSKLITENFVKRCKKSTTITIWIARSFLVGLILWVMGPFISNEEYTEPNTVHRHKNIINIKFPVTVNTYNSYYFVFYLMEVAVGFCIVYGSVLIDAYLMSFCWIISAQYQSVTKAFATFGYNKQGSPKDIYKDFKSIIIDHQNVYLKMKSFYAVVRPITLIHVFAYSCSLIMYAYVIVTIFNSKESFIIAEIMKIVMTVSNVTIEVFIFCYLFELIDNKKEDVNFGLYSCNWTGMDIKFKQLLLMSMKMNNANRLKLKASPDVTINRPFFANVIHTCFKIVSVLIQTQSIDLLN</sequence>
<evidence type="ECO:0000256" key="5">
    <source>
        <dbReference type="ARBA" id="ARBA00022725"/>
    </source>
</evidence>
<evidence type="ECO:0000256" key="4">
    <source>
        <dbReference type="ARBA" id="ARBA00022692"/>
    </source>
</evidence>
<keyword evidence="9 10" id="KW-0807">Transducer</keyword>
<evidence type="ECO:0000256" key="3">
    <source>
        <dbReference type="ARBA" id="ARBA00022606"/>
    </source>
</evidence>
<evidence type="ECO:0000256" key="9">
    <source>
        <dbReference type="ARBA" id="ARBA00023224"/>
    </source>
</evidence>
<name>A0AAV0XMI0_9HEMI</name>
<dbReference type="Pfam" id="PF02949">
    <property type="entry name" value="7tm_6"/>
    <property type="match status" value="1"/>
</dbReference>
<comment type="subcellular location">
    <subcellularLocation>
        <location evidence="1 10">Cell membrane</location>
        <topology evidence="1 10">Multi-pass membrane protein</topology>
    </subcellularLocation>
</comment>
<keyword evidence="12" id="KW-1185">Reference proteome</keyword>
<dbReference type="GO" id="GO:0005549">
    <property type="term" value="F:odorant binding"/>
    <property type="evidence" value="ECO:0007669"/>
    <property type="project" value="InterPro"/>
</dbReference>
<feature type="transmembrane region" description="Helical" evidence="10">
    <location>
        <begin position="321"/>
        <end position="347"/>
    </location>
</feature>
<evidence type="ECO:0000256" key="6">
    <source>
        <dbReference type="ARBA" id="ARBA00022989"/>
    </source>
</evidence>
<dbReference type="GO" id="GO:0007165">
    <property type="term" value="P:signal transduction"/>
    <property type="evidence" value="ECO:0007669"/>
    <property type="project" value="UniProtKB-KW"/>
</dbReference>
<evidence type="ECO:0000256" key="7">
    <source>
        <dbReference type="ARBA" id="ARBA00023136"/>
    </source>
</evidence>
<feature type="transmembrane region" description="Helical" evidence="10">
    <location>
        <begin position="292"/>
        <end position="315"/>
    </location>
</feature>
<accession>A0AAV0XMI0</accession>
<keyword evidence="8 10" id="KW-0675">Receptor</keyword>
<evidence type="ECO:0000256" key="8">
    <source>
        <dbReference type="ARBA" id="ARBA00023170"/>
    </source>
</evidence>
<keyword evidence="4 10" id="KW-0812">Transmembrane</keyword>
<reference evidence="11 12" key="1">
    <citation type="submission" date="2023-01" db="EMBL/GenBank/DDBJ databases">
        <authorList>
            <person name="Whitehead M."/>
        </authorList>
    </citation>
    <scope>NUCLEOTIDE SEQUENCE [LARGE SCALE GENOMIC DNA]</scope>
</reference>
<keyword evidence="6 10" id="KW-1133">Transmembrane helix</keyword>
<dbReference type="EMBL" id="CARXXK010000005">
    <property type="protein sequence ID" value="CAI6368889.1"/>
    <property type="molecule type" value="Genomic_DNA"/>
</dbReference>
<dbReference type="GO" id="GO:0004984">
    <property type="term" value="F:olfactory receptor activity"/>
    <property type="evidence" value="ECO:0007669"/>
    <property type="project" value="InterPro"/>
</dbReference>
<protein>
    <recommendedName>
        <fullName evidence="10">Odorant receptor</fullName>
    </recommendedName>
</protein>
<gene>
    <name evidence="11" type="ORF">MEUPH1_LOCUS23193</name>
</gene>
<evidence type="ECO:0000256" key="2">
    <source>
        <dbReference type="ARBA" id="ARBA00022475"/>
    </source>
</evidence>
<feature type="transmembrane region" description="Helical" evidence="10">
    <location>
        <begin position="56"/>
        <end position="77"/>
    </location>
</feature>
<dbReference type="GO" id="GO:0005886">
    <property type="term" value="C:plasma membrane"/>
    <property type="evidence" value="ECO:0007669"/>
    <property type="project" value="UniProtKB-SubCell"/>
</dbReference>
<keyword evidence="5 10" id="KW-0552">Olfaction</keyword>
<comment type="caution">
    <text evidence="11">The sequence shown here is derived from an EMBL/GenBank/DDBJ whole genome shotgun (WGS) entry which is preliminary data.</text>
</comment>
<comment type="similarity">
    <text evidence="10">Belongs to the insect chemoreceptor superfamily. Heteromeric odorant receptor channel (TC 1.A.69) family.</text>
</comment>
<dbReference type="InterPro" id="IPR004117">
    <property type="entry name" value="7tm6_olfct_rcpt"/>
</dbReference>
<dbReference type="AlphaFoldDB" id="A0AAV0XMI0"/>
<feature type="transmembrane region" description="Helical" evidence="10">
    <location>
        <begin position="206"/>
        <end position="232"/>
    </location>
</feature>
<dbReference type="PANTHER" id="PTHR21137">
    <property type="entry name" value="ODORANT RECEPTOR"/>
    <property type="match status" value="1"/>
</dbReference>
<keyword evidence="7 10" id="KW-0472">Membrane</keyword>
<proteinExistence type="inferred from homology"/>
<dbReference type="Proteomes" id="UP001160148">
    <property type="component" value="Unassembled WGS sequence"/>
</dbReference>
<feature type="transmembrane region" description="Helical" evidence="10">
    <location>
        <begin position="153"/>
        <end position="174"/>
    </location>
</feature>
<evidence type="ECO:0000256" key="10">
    <source>
        <dbReference type="RuleBase" id="RU351113"/>
    </source>
</evidence>
<keyword evidence="2" id="KW-1003">Cell membrane</keyword>
<organism evidence="11 12">
    <name type="scientific">Macrosiphum euphorbiae</name>
    <name type="common">potato aphid</name>
    <dbReference type="NCBI Taxonomy" id="13131"/>
    <lineage>
        <taxon>Eukaryota</taxon>
        <taxon>Metazoa</taxon>
        <taxon>Ecdysozoa</taxon>
        <taxon>Arthropoda</taxon>
        <taxon>Hexapoda</taxon>
        <taxon>Insecta</taxon>
        <taxon>Pterygota</taxon>
        <taxon>Neoptera</taxon>
        <taxon>Paraneoptera</taxon>
        <taxon>Hemiptera</taxon>
        <taxon>Sternorrhyncha</taxon>
        <taxon>Aphidomorpha</taxon>
        <taxon>Aphidoidea</taxon>
        <taxon>Aphididae</taxon>
        <taxon>Macrosiphini</taxon>
        <taxon>Macrosiphum</taxon>
    </lineage>
</organism>
<evidence type="ECO:0000313" key="12">
    <source>
        <dbReference type="Proteomes" id="UP001160148"/>
    </source>
</evidence>